<evidence type="ECO:0000313" key="4">
    <source>
        <dbReference type="Proteomes" id="UP000198312"/>
    </source>
</evidence>
<evidence type="ECO:0000313" key="3">
    <source>
        <dbReference type="EMBL" id="ASK61798.1"/>
    </source>
</evidence>
<dbReference type="OrthoDB" id="2388036at2"/>
<evidence type="ECO:0000259" key="2">
    <source>
        <dbReference type="Pfam" id="PF09648"/>
    </source>
</evidence>
<dbReference type="EMBL" id="CP022315">
    <property type="protein sequence ID" value="ASK61798.1"/>
    <property type="molecule type" value="Genomic_DNA"/>
</dbReference>
<dbReference type="Pfam" id="PF09648">
    <property type="entry name" value="YycI"/>
    <property type="match status" value="1"/>
</dbReference>
<dbReference type="KEGG" id="vil:CFK37_06320"/>
<organism evidence="3 4">
    <name type="scientific">Virgibacillus phasianinus</name>
    <dbReference type="NCBI Taxonomy" id="2017483"/>
    <lineage>
        <taxon>Bacteria</taxon>
        <taxon>Bacillati</taxon>
        <taxon>Bacillota</taxon>
        <taxon>Bacilli</taxon>
        <taxon>Bacillales</taxon>
        <taxon>Bacillaceae</taxon>
        <taxon>Virgibacillus</taxon>
    </lineage>
</organism>
<accession>A0A220U0Z9</accession>
<feature type="transmembrane region" description="Helical" evidence="1">
    <location>
        <begin position="6"/>
        <end position="26"/>
    </location>
</feature>
<keyword evidence="1" id="KW-0812">Transmembrane</keyword>
<protein>
    <recommendedName>
        <fullName evidence="2">Regulatory protein YycH-like domain-containing protein</fullName>
    </recommendedName>
</protein>
<feature type="domain" description="Regulatory protein YycH-like" evidence="2">
    <location>
        <begin position="39"/>
        <end position="257"/>
    </location>
</feature>
<evidence type="ECO:0000256" key="1">
    <source>
        <dbReference type="SAM" id="Phobius"/>
    </source>
</evidence>
<proteinExistence type="predicted"/>
<name>A0A220U0Z9_9BACI</name>
<sequence>MQWTQIKTLFILCFLVLDVFLLVQFIQKQDKEDLEVLKDEQEESIQKKLAADDIEIRTELPEEELTGSYISINQQIFSEENRSMVKSTEDQETAIINNDFIISRLKEQVSIDSESSDEEIESLVKEKLKIISPDSYVFWDWNKELNVLLFFQEKKKKPLYYNRNGLILVFLNDRNEISFYTQALLGDVEKTKSQRKLSQPIQAIDVLYQKNSLNPGDEITKVDIGYYTRIPLENVTQVFAPTWKITVNNERNYFVNALEGYIFSSNDLTFLGDTLSKGIISKVNTIRDNKDLKQYFLTKLTKRIEIIDEINRSESE</sequence>
<dbReference type="InterPro" id="IPR018604">
    <property type="entry name" value="YycI-like"/>
</dbReference>
<dbReference type="GO" id="GO:0016020">
    <property type="term" value="C:membrane"/>
    <property type="evidence" value="ECO:0007669"/>
    <property type="project" value="InterPro"/>
</dbReference>
<gene>
    <name evidence="3" type="ORF">CFK37_06320</name>
</gene>
<keyword evidence="4" id="KW-1185">Reference proteome</keyword>
<keyword evidence="1" id="KW-0472">Membrane</keyword>
<dbReference type="Proteomes" id="UP000198312">
    <property type="component" value="Chromosome"/>
</dbReference>
<dbReference type="Gene3D" id="2.40.128.690">
    <property type="entry name" value="YycH protein, domain 3-like"/>
    <property type="match status" value="1"/>
</dbReference>
<dbReference type="RefSeq" id="WP_089061058.1">
    <property type="nucleotide sequence ID" value="NZ_CP022315.1"/>
</dbReference>
<keyword evidence="1" id="KW-1133">Transmembrane helix</keyword>
<dbReference type="AlphaFoldDB" id="A0A220U0Z9"/>
<reference evidence="3 4" key="1">
    <citation type="submission" date="2017-07" db="EMBL/GenBank/DDBJ databases">
        <title>Virgibacillus sp. LM2416.</title>
        <authorList>
            <person name="Tak E.J."/>
            <person name="Bae J.-W."/>
        </authorList>
    </citation>
    <scope>NUCLEOTIDE SEQUENCE [LARGE SCALE GENOMIC DNA]</scope>
    <source>
        <strain evidence="3 4">LM2416</strain>
    </source>
</reference>